<feature type="region of interest" description="Disordered" evidence="2">
    <location>
        <begin position="497"/>
        <end position="516"/>
    </location>
</feature>
<evidence type="ECO:0000256" key="2">
    <source>
        <dbReference type="SAM" id="MobiDB-lite"/>
    </source>
</evidence>
<dbReference type="Pfam" id="PF13332">
    <property type="entry name" value="Fil_haemagg_2"/>
    <property type="match status" value="2"/>
</dbReference>
<protein>
    <submittedName>
        <fullName evidence="3">Filamentous hemagglutinin</fullName>
    </submittedName>
</protein>
<organism evidence="3 4">
    <name type="scientific">Dickeya undicola</name>
    <dbReference type="NCBI Taxonomy" id="1577887"/>
    <lineage>
        <taxon>Bacteria</taxon>
        <taxon>Pseudomonadati</taxon>
        <taxon>Pseudomonadota</taxon>
        <taxon>Gammaproteobacteria</taxon>
        <taxon>Enterobacterales</taxon>
        <taxon>Pectobacteriaceae</taxon>
        <taxon>Dickeya</taxon>
    </lineage>
</organism>
<evidence type="ECO:0000313" key="4">
    <source>
        <dbReference type="Proteomes" id="UP000271870"/>
    </source>
</evidence>
<dbReference type="RefSeq" id="WP_201743394.1">
    <property type="nucleotide sequence ID" value="NZ_RJLS01000048.1"/>
</dbReference>
<feature type="non-terminal residue" evidence="3">
    <location>
        <position position="1"/>
    </location>
</feature>
<dbReference type="InterPro" id="IPR025157">
    <property type="entry name" value="Hemagglutinin_rpt"/>
</dbReference>
<evidence type="ECO:0000256" key="1">
    <source>
        <dbReference type="ARBA" id="ARBA00022656"/>
    </source>
</evidence>
<feature type="non-terminal residue" evidence="3">
    <location>
        <position position="516"/>
    </location>
</feature>
<reference evidence="3 4" key="1">
    <citation type="submission" date="2018-11" db="EMBL/GenBank/DDBJ databases">
        <title>Characterization of surface water Dickeya isolates.</title>
        <authorList>
            <person name="Van Gijsegem F."/>
            <person name="Pedron J."/>
        </authorList>
    </citation>
    <scope>NUCLEOTIDE SEQUENCE [LARGE SCALE GENOMIC DNA]</scope>
    <source>
        <strain evidence="3 4">FVG10-MFV-A16</strain>
    </source>
</reference>
<evidence type="ECO:0000313" key="3">
    <source>
        <dbReference type="EMBL" id="RNM18538.1"/>
    </source>
</evidence>
<gene>
    <name evidence="3" type="ORF">EFS38_19920</name>
</gene>
<proteinExistence type="predicted"/>
<feature type="compositionally biased region" description="Low complexity" evidence="2">
    <location>
        <begin position="497"/>
        <end position="509"/>
    </location>
</feature>
<name>A0ABX9WNI1_9GAMM</name>
<dbReference type="EMBL" id="RJLS01000048">
    <property type="protein sequence ID" value="RNM18538.1"/>
    <property type="molecule type" value="Genomic_DNA"/>
</dbReference>
<keyword evidence="4" id="KW-1185">Reference proteome</keyword>
<dbReference type="Proteomes" id="UP000271870">
    <property type="component" value="Unassembled WGS sequence"/>
</dbReference>
<accession>A0ABX9WNI1</accession>
<sequence>DYPLPTGQNGLFVADTSSDSRYLIRSNPTLSQLGQVDNRLFGDLRGLLGQTPGTTVPVETNPTLTDPTQFLGSSYLLGRLNLDAEHDYRFLGDAAFDTRYISNAVLSQTGQRYLNGVGSDLAQMQTLMDNAAAEKSRLSLQLGVSLTPEQVAGLSHSIVWWETITVGGQTVLAPKLYLAQADKTNLQGSRIVANSVSLSAGGDIDNRGSTVTAVTALNIASGGQVTNREGGLLNAGGALNLVALGNLTNSSATIQGNTVTLASVNGDIVNTTTTSQWHTQARDGRGSGSLTRTDIGQAGLITAQNGLTLQAGHDIALNGAQLSAGGPLSLAAGNDIQLKALGTVTDTVNQTGGATTQRRQQGVVQGTLASGGALSLSAGRDLNGTAAQLSAAGTLALSAGRDLSLLSAEQEQFSSNAWSRHLDWQQTVTQQGTVLNAGGGLSLRAGHDLTLQGAQAETAGELTAQAGRDLSLLSATESRHDFFEETTVKKGFLSKTTTHTQRETAQTTEKGTLLSG</sequence>
<dbReference type="InterPro" id="IPR008619">
    <property type="entry name" value="Filamentous_hemagglutn_rpt"/>
</dbReference>
<dbReference type="Pfam" id="PF05594">
    <property type="entry name" value="Fil_haemagg"/>
    <property type="match status" value="2"/>
</dbReference>
<comment type="caution">
    <text evidence="3">The sequence shown here is derived from an EMBL/GenBank/DDBJ whole genome shotgun (WGS) entry which is preliminary data.</text>
</comment>
<keyword evidence="1" id="KW-0800">Toxin</keyword>